<evidence type="ECO:0000313" key="1">
    <source>
        <dbReference type="EMBL" id="SDY85420.1"/>
    </source>
</evidence>
<accession>A0A1H3N9S1</accession>
<proteinExistence type="predicted"/>
<keyword evidence="2" id="KW-1185">Reference proteome</keyword>
<sequence length="31" mass="3730">MIIELTDSLVQSMKKRKKKTITVEEKTRKYC</sequence>
<organism evidence="1 2">
    <name type="scientific">Tindallia californiensis</name>
    <dbReference type="NCBI Taxonomy" id="159292"/>
    <lineage>
        <taxon>Bacteria</taxon>
        <taxon>Bacillati</taxon>
        <taxon>Bacillota</taxon>
        <taxon>Clostridia</taxon>
        <taxon>Peptostreptococcales</taxon>
        <taxon>Tindalliaceae</taxon>
        <taxon>Tindallia</taxon>
    </lineage>
</organism>
<protein>
    <submittedName>
        <fullName evidence="1">Uncharacterized protein</fullName>
    </submittedName>
</protein>
<dbReference type="AlphaFoldDB" id="A0A1H3N9S1"/>
<gene>
    <name evidence="1" type="ORF">SAMN05192546_10517</name>
</gene>
<evidence type="ECO:0000313" key="2">
    <source>
        <dbReference type="Proteomes" id="UP000199230"/>
    </source>
</evidence>
<dbReference type="EMBL" id="FNPV01000005">
    <property type="protein sequence ID" value="SDY85420.1"/>
    <property type="molecule type" value="Genomic_DNA"/>
</dbReference>
<dbReference type="Proteomes" id="UP000199230">
    <property type="component" value="Unassembled WGS sequence"/>
</dbReference>
<reference evidence="1 2" key="1">
    <citation type="submission" date="2016-10" db="EMBL/GenBank/DDBJ databases">
        <authorList>
            <person name="de Groot N.N."/>
        </authorList>
    </citation>
    <scope>NUCLEOTIDE SEQUENCE [LARGE SCALE GENOMIC DNA]</scope>
    <source>
        <strain evidence="1 2">APO</strain>
    </source>
</reference>
<name>A0A1H3N9S1_9FIRM</name>
<dbReference type="STRING" id="159292.SAMN05192546_10517"/>